<dbReference type="Pfam" id="PF02518">
    <property type="entry name" value="HATPase_c"/>
    <property type="match status" value="1"/>
</dbReference>
<keyword evidence="6" id="KW-0902">Two-component regulatory system</keyword>
<dbReference type="PROSITE" id="PS50110">
    <property type="entry name" value="RESPONSE_REGULATORY"/>
    <property type="match status" value="1"/>
</dbReference>
<evidence type="ECO:0000256" key="2">
    <source>
        <dbReference type="ARBA" id="ARBA00012438"/>
    </source>
</evidence>
<dbReference type="EC" id="2.7.13.3" evidence="2"/>
<feature type="domain" description="Histidine kinase" evidence="10">
    <location>
        <begin position="830"/>
        <end position="1058"/>
    </location>
</feature>
<keyword evidence="5 12" id="KW-0418">Kinase</keyword>
<dbReference type="SUPFAM" id="SSF55874">
    <property type="entry name" value="ATPase domain of HSP90 chaperone/DNA topoisomerase II/histidine kinase"/>
    <property type="match status" value="1"/>
</dbReference>
<dbReference type="Pfam" id="PF07494">
    <property type="entry name" value="Reg_prop"/>
    <property type="match status" value="2"/>
</dbReference>
<keyword evidence="9" id="KW-0472">Membrane</keyword>
<dbReference type="InterPro" id="IPR036890">
    <property type="entry name" value="HATPase_C_sf"/>
</dbReference>
<evidence type="ECO:0000256" key="5">
    <source>
        <dbReference type="ARBA" id="ARBA00022777"/>
    </source>
</evidence>
<evidence type="ECO:0000313" key="13">
    <source>
        <dbReference type="Proteomes" id="UP000199428"/>
    </source>
</evidence>
<dbReference type="SUPFAM" id="SSF47226">
    <property type="entry name" value="Histidine-containing phosphotransfer domain, HPT domain"/>
    <property type="match status" value="1"/>
</dbReference>
<dbReference type="SUPFAM" id="SSF52172">
    <property type="entry name" value="CheY-like"/>
    <property type="match status" value="1"/>
</dbReference>
<evidence type="ECO:0000259" key="11">
    <source>
        <dbReference type="PROSITE" id="PS50110"/>
    </source>
</evidence>
<dbReference type="InterPro" id="IPR004358">
    <property type="entry name" value="Sig_transdc_His_kin-like_C"/>
</dbReference>
<dbReference type="InterPro" id="IPR036641">
    <property type="entry name" value="HPT_dom_sf"/>
</dbReference>
<proteinExistence type="predicted"/>
<evidence type="ECO:0000256" key="4">
    <source>
        <dbReference type="ARBA" id="ARBA00022553"/>
    </source>
</evidence>
<dbReference type="InterPro" id="IPR005467">
    <property type="entry name" value="His_kinase_dom"/>
</dbReference>
<dbReference type="SMART" id="SM00448">
    <property type="entry name" value="REC"/>
    <property type="match status" value="1"/>
</dbReference>
<evidence type="ECO:0000313" key="12">
    <source>
        <dbReference type="EMBL" id="SCZ77460.1"/>
    </source>
</evidence>
<dbReference type="InterPro" id="IPR003594">
    <property type="entry name" value="HATPase_dom"/>
</dbReference>
<evidence type="ECO:0000256" key="6">
    <source>
        <dbReference type="ARBA" id="ARBA00023012"/>
    </source>
</evidence>
<keyword evidence="4 8" id="KW-0597">Phosphoprotein</keyword>
<dbReference type="CDD" id="cd00156">
    <property type="entry name" value="REC"/>
    <property type="match status" value="1"/>
</dbReference>
<dbReference type="InterPro" id="IPR001789">
    <property type="entry name" value="Sig_transdc_resp-reg_receiver"/>
</dbReference>
<feature type="domain" description="Response regulatory" evidence="11">
    <location>
        <begin position="1089"/>
        <end position="1202"/>
    </location>
</feature>
<dbReference type="EMBL" id="FMWK01000003">
    <property type="protein sequence ID" value="SCZ77460.1"/>
    <property type="molecule type" value="Genomic_DNA"/>
</dbReference>
<feature type="modified residue" description="4-aspartylphosphate" evidence="8">
    <location>
        <position position="1138"/>
    </location>
</feature>
<evidence type="ECO:0000259" key="10">
    <source>
        <dbReference type="PROSITE" id="PS50109"/>
    </source>
</evidence>
<dbReference type="InterPro" id="IPR011047">
    <property type="entry name" value="Quinoprotein_ADH-like_sf"/>
</dbReference>
<dbReference type="Gene3D" id="1.20.120.160">
    <property type="entry name" value="HPT domain"/>
    <property type="match status" value="1"/>
</dbReference>
<sequence length="1345" mass="149806">MGVLLNMGYKKRAKTLLILMFVIMVSFAGKPNVFAAENTKEENLEQKYGGGYAASGQLDGFGYTTKLFDSTNGLPTSDANYILCADTGYIWLGGYSGILRYDGSVFERMNSTGGLTSGRSLYQDKKGRLWVGTNDNGVVCLDHRARTQITDKDGLPSRCVRAITEDNKGNIFVGTNAGVAYIDSDFNVSHIKESRVNNGRTMRLTTDNDGGVYGYCDNGYVYYIEDCKLVKLLRGTDLGIENITTAIADPNESGMIYYGTNSGNVYYGKYGEGAESLKKIESGTELKGAYWLTYDCGRVWASSHDTIGYIGEDWKFKALEDLPMTSDIEMITSDYQGNLWVASSTKGVMKIVSSSFYDITLDTEVRDHQVFATYIYDNKLYIGTESGLFVLDKRGNSLNSALKDYIGEARIRHITSDSKNNLWISVYSTGKGLVCQKPNGEIINFTFEDGLASNQVRCVMEASDGTIIVGGNEGLSYIKDYKIVEQKDESYYLKNSVILSLTEIDGDIYVGTDGDGVFILTDRGIRTLTLDNGLTSDIVMRIKWDEFRKVTWLITSNSVQYIKDDVVVNVTTFPYNNCYDLYFDHEDDEIWILASNGIYCVDGSDMVDDNVVYYKHYTLLNGLPSIPTANGYSGIDADDGEIFVSCRRGVCKFNIDKFVEDYVDIRFDIKNVISDGVEIFPDDDGVFVIPAGATRVSFIPAILDYTESAPKISMSLDGVKDKGITVQLDELKPLEYTGLKYGSYTLRIQVLNHSGNEVIQEKTFEIIKKPRFFEMLLVQIIVIFLFAVVGGLLVWRILSKTIIHKQYVQLQEAKEQAFRANAVKDRFLANISDILRKPLITIMGADEMILRRDPSISSNEYFFSVINDALDIKKASEDLLELIDSMLKISKVETGKMALEEEEYGTVFAMRATVSTIRKLCVDKGLNFEVEVDEKMPEKLYGDVEKISYIFRILLSNAVKYTANGGVILRATVLSTDEDICDLEISVKDTGIGVKDEYKEFVFNSFHALGTVPEGIPYDFGLGLNLSVMFAEMMGGSISCNSEYGQGAEFIFRFKQKIIDATNVGIFREKDSEVAHGLYIPSFIAPDAEVLIVDGTPSSLAILKGLLKDTKMFIATASTGEECIERIKFGEFHVVLLDYLVADIDAEDLITRIHEIKPGLPIYALSTVSTENEDFYKAKGFAGLLLKPVDSAAMEKIIVSHIPGNIYIRLSDTDGDTDDVSLPEDMEWLYDIEEINVPEGIRESGGAGKYIASLRVFIDALDAYANGIEDAYRNLDIKLYTIKIHSLRNSFVVVGATALETMAEALEAAGNRNDIEYISENTENFLSSCRRLYGKLAKIHPFREG</sequence>
<dbReference type="PROSITE" id="PS50109">
    <property type="entry name" value="HIS_KIN"/>
    <property type="match status" value="1"/>
</dbReference>
<dbReference type="InterPro" id="IPR011110">
    <property type="entry name" value="Reg_prop"/>
</dbReference>
<evidence type="ECO:0000256" key="9">
    <source>
        <dbReference type="SAM" id="Phobius"/>
    </source>
</evidence>
<evidence type="ECO:0000256" key="7">
    <source>
        <dbReference type="ARBA" id="ARBA00024867"/>
    </source>
</evidence>
<dbReference type="Gene3D" id="2.60.40.10">
    <property type="entry name" value="Immunoglobulins"/>
    <property type="match status" value="1"/>
</dbReference>
<reference evidence="12 13" key="1">
    <citation type="submission" date="2016-10" db="EMBL/GenBank/DDBJ databases">
        <authorList>
            <person name="de Groot N.N."/>
        </authorList>
    </citation>
    <scope>NUCLEOTIDE SEQUENCE [LARGE SCALE GENOMIC DNA]</scope>
    <source>
        <strain evidence="12 13">DSM 10317</strain>
    </source>
</reference>
<dbReference type="PRINTS" id="PR00344">
    <property type="entry name" value="BCTRLSENSOR"/>
</dbReference>
<dbReference type="InterPro" id="IPR013783">
    <property type="entry name" value="Ig-like_fold"/>
</dbReference>
<dbReference type="Gene3D" id="3.40.50.2300">
    <property type="match status" value="1"/>
</dbReference>
<dbReference type="CDD" id="cd00082">
    <property type="entry name" value="HisKA"/>
    <property type="match status" value="1"/>
</dbReference>
<dbReference type="SUPFAM" id="SSF47384">
    <property type="entry name" value="Homodimeric domain of signal transducing histidine kinase"/>
    <property type="match status" value="1"/>
</dbReference>
<keyword evidence="5 12" id="KW-0808">Transferase</keyword>
<dbReference type="InterPro" id="IPR003661">
    <property type="entry name" value="HisK_dim/P_dom"/>
</dbReference>
<name>A0A1G5RUR3_PSEXY</name>
<dbReference type="Gene3D" id="3.30.565.10">
    <property type="entry name" value="Histidine kinase-like ATPase, C-terminal domain"/>
    <property type="match status" value="1"/>
</dbReference>
<organism evidence="12 13">
    <name type="scientific">Pseudobutyrivibrio xylanivorans</name>
    <dbReference type="NCBI Taxonomy" id="185007"/>
    <lineage>
        <taxon>Bacteria</taxon>
        <taxon>Bacillati</taxon>
        <taxon>Bacillota</taxon>
        <taxon>Clostridia</taxon>
        <taxon>Lachnospirales</taxon>
        <taxon>Lachnospiraceae</taxon>
        <taxon>Pseudobutyrivibrio</taxon>
    </lineage>
</organism>
<keyword evidence="9" id="KW-1133">Transmembrane helix</keyword>
<dbReference type="Gene3D" id="1.10.287.130">
    <property type="match status" value="1"/>
</dbReference>
<dbReference type="Pfam" id="PF00072">
    <property type="entry name" value="Response_reg"/>
    <property type="match status" value="1"/>
</dbReference>
<dbReference type="InterPro" id="IPR011006">
    <property type="entry name" value="CheY-like_superfamily"/>
</dbReference>
<comment type="function">
    <text evidence="7">May play the central regulatory role in sporulation. It may be an element of the effector pathway responsible for the activation of sporulation genes in response to nutritional stress. Spo0A may act in concert with spo0H (a sigma factor) to control the expression of some genes that are critical to the sporulation process.</text>
</comment>
<protein>
    <recommendedName>
        <fullName evidence="3">Stage 0 sporulation protein A homolog</fullName>
        <ecNumber evidence="2">2.7.13.3</ecNumber>
    </recommendedName>
</protein>
<gene>
    <name evidence="12" type="ORF">SAMN02910350_00779</name>
</gene>
<dbReference type="SUPFAM" id="SSF50998">
    <property type="entry name" value="Quinoprotein alcohol dehydrogenase-like"/>
    <property type="match status" value="1"/>
</dbReference>
<dbReference type="GO" id="GO:0000155">
    <property type="term" value="F:phosphorelay sensor kinase activity"/>
    <property type="evidence" value="ECO:0007669"/>
    <property type="project" value="InterPro"/>
</dbReference>
<comment type="catalytic activity">
    <reaction evidence="1">
        <text>ATP + protein L-histidine = ADP + protein N-phospho-L-histidine.</text>
        <dbReference type="EC" id="2.7.13.3"/>
    </reaction>
</comment>
<dbReference type="Gene3D" id="2.130.10.10">
    <property type="entry name" value="YVTN repeat-like/Quinoprotein amine dehydrogenase"/>
    <property type="match status" value="2"/>
</dbReference>
<dbReference type="PANTHER" id="PTHR43547">
    <property type="entry name" value="TWO-COMPONENT HISTIDINE KINASE"/>
    <property type="match status" value="1"/>
</dbReference>
<accession>A0A1G5RUR3</accession>
<dbReference type="InterPro" id="IPR036097">
    <property type="entry name" value="HisK_dim/P_sf"/>
</dbReference>
<evidence type="ECO:0000256" key="8">
    <source>
        <dbReference type="PROSITE-ProRule" id="PRU00169"/>
    </source>
</evidence>
<dbReference type="InterPro" id="IPR015943">
    <property type="entry name" value="WD40/YVTN_repeat-like_dom_sf"/>
</dbReference>
<dbReference type="PANTHER" id="PTHR43547:SF2">
    <property type="entry name" value="HYBRID SIGNAL TRANSDUCTION HISTIDINE KINASE C"/>
    <property type="match status" value="1"/>
</dbReference>
<keyword evidence="9" id="KW-0812">Transmembrane</keyword>
<dbReference type="Proteomes" id="UP000199428">
    <property type="component" value="Unassembled WGS sequence"/>
</dbReference>
<evidence type="ECO:0000256" key="3">
    <source>
        <dbReference type="ARBA" id="ARBA00018672"/>
    </source>
</evidence>
<feature type="transmembrane region" description="Helical" evidence="9">
    <location>
        <begin position="776"/>
        <end position="798"/>
    </location>
</feature>
<dbReference type="SMART" id="SM00387">
    <property type="entry name" value="HATPase_c"/>
    <property type="match status" value="1"/>
</dbReference>
<evidence type="ECO:0000256" key="1">
    <source>
        <dbReference type="ARBA" id="ARBA00000085"/>
    </source>
</evidence>